<accession>A0A9N8EPR7</accession>
<sequence>MDSVSSCNMSSSSWTSTSGRRRTIPAKSSKSVSFGTTQSLVFEVIQGHPDFDAKSPLSLGWTCLSTSEAIPVDQYENDRAPPVSDLEELLTSKKERKQMIKNCQKLHGKQDLAQSSVWRMLRRPTKVLFGSPRRIQAC</sequence>
<organism evidence="2 3">
    <name type="scientific">Seminavis robusta</name>
    <dbReference type="NCBI Taxonomy" id="568900"/>
    <lineage>
        <taxon>Eukaryota</taxon>
        <taxon>Sar</taxon>
        <taxon>Stramenopiles</taxon>
        <taxon>Ochrophyta</taxon>
        <taxon>Bacillariophyta</taxon>
        <taxon>Bacillariophyceae</taxon>
        <taxon>Bacillariophycidae</taxon>
        <taxon>Naviculales</taxon>
        <taxon>Naviculaceae</taxon>
        <taxon>Seminavis</taxon>
    </lineage>
</organism>
<reference evidence="2" key="1">
    <citation type="submission" date="2020-06" db="EMBL/GenBank/DDBJ databases">
        <authorList>
            <consortium name="Plant Systems Biology data submission"/>
        </authorList>
    </citation>
    <scope>NUCLEOTIDE SEQUENCE</scope>
    <source>
        <strain evidence="2">D6</strain>
    </source>
</reference>
<dbReference type="Proteomes" id="UP001153069">
    <property type="component" value="Unassembled WGS sequence"/>
</dbReference>
<gene>
    <name evidence="2" type="ORF">SEMRO_1617_G286351.1</name>
</gene>
<dbReference type="AlphaFoldDB" id="A0A9N8EPR7"/>
<evidence type="ECO:0000313" key="3">
    <source>
        <dbReference type="Proteomes" id="UP001153069"/>
    </source>
</evidence>
<protein>
    <submittedName>
        <fullName evidence="2">Uncharacterized protein</fullName>
    </submittedName>
</protein>
<name>A0A9N8EPR7_9STRA</name>
<comment type="caution">
    <text evidence="2">The sequence shown here is derived from an EMBL/GenBank/DDBJ whole genome shotgun (WGS) entry which is preliminary data.</text>
</comment>
<proteinExistence type="predicted"/>
<keyword evidence="3" id="KW-1185">Reference proteome</keyword>
<dbReference type="EMBL" id="CAICTM010001615">
    <property type="protein sequence ID" value="CAB9525017.1"/>
    <property type="molecule type" value="Genomic_DNA"/>
</dbReference>
<feature type="region of interest" description="Disordered" evidence="1">
    <location>
        <begin position="1"/>
        <end position="34"/>
    </location>
</feature>
<evidence type="ECO:0000256" key="1">
    <source>
        <dbReference type="SAM" id="MobiDB-lite"/>
    </source>
</evidence>
<feature type="compositionally biased region" description="Low complexity" evidence="1">
    <location>
        <begin position="1"/>
        <end position="18"/>
    </location>
</feature>
<evidence type="ECO:0000313" key="2">
    <source>
        <dbReference type="EMBL" id="CAB9525017.1"/>
    </source>
</evidence>